<dbReference type="Proteomes" id="UP000244880">
    <property type="component" value="Unassembled WGS sequence"/>
</dbReference>
<dbReference type="PRINTS" id="PR00111">
    <property type="entry name" value="ABHYDROLASE"/>
</dbReference>
<organism evidence="2 3">
    <name type="scientific">Ascidiaceihabitans donghaensis</name>
    <dbReference type="NCBI Taxonomy" id="1510460"/>
    <lineage>
        <taxon>Bacteria</taxon>
        <taxon>Pseudomonadati</taxon>
        <taxon>Pseudomonadota</taxon>
        <taxon>Alphaproteobacteria</taxon>
        <taxon>Rhodobacterales</taxon>
        <taxon>Paracoccaceae</taxon>
        <taxon>Ascidiaceihabitans</taxon>
    </lineage>
</organism>
<evidence type="ECO:0000313" key="2">
    <source>
        <dbReference type="EMBL" id="SPH27343.1"/>
    </source>
</evidence>
<gene>
    <name evidence="2" type="primary">dehH1_2</name>
    <name evidence="2" type="ORF">ASD8599_03809</name>
</gene>
<dbReference type="PANTHER" id="PTHR43433:SF1">
    <property type="entry name" value="BLL5160 PROTEIN"/>
    <property type="match status" value="1"/>
</dbReference>
<keyword evidence="2" id="KW-0378">Hydrolase</keyword>
<keyword evidence="3" id="KW-1185">Reference proteome</keyword>
<reference evidence="2 3" key="1">
    <citation type="submission" date="2018-03" db="EMBL/GenBank/DDBJ databases">
        <authorList>
            <person name="Keele B.F."/>
        </authorList>
    </citation>
    <scope>NUCLEOTIDE SEQUENCE [LARGE SCALE GENOMIC DNA]</scope>
    <source>
        <strain evidence="2 3">CECT 8599</strain>
    </source>
</reference>
<evidence type="ECO:0000259" key="1">
    <source>
        <dbReference type="Pfam" id="PF00561"/>
    </source>
</evidence>
<sequence length="262" mass="28052">MPEFAHDGVTIHYEISGHGPPLLMIAGMLSDSASWAPLVPLLEPHFTLIRPDNRTTGRTRPMGAPASVAHFASDALALLDHLDLQQAHVLGHSMGGAVAMTLARSAPKRVRSLALAAAAPLQLNRNLALFQTLLAIRKSDASPDTWLRALFPWLFDPAVYELENAVQEAVDASLAYPFAQSADAMSHQIAALADFDPTPLLGPYPMPARAFLGENDLLLPVAVAQKALGDIDTVILPGAGHSIHWDVPDVVAHHLTTFTRTA</sequence>
<dbReference type="EMBL" id="OMOR01000002">
    <property type="protein sequence ID" value="SPH27343.1"/>
    <property type="molecule type" value="Genomic_DNA"/>
</dbReference>
<protein>
    <submittedName>
        <fullName evidence="2">Haloacetate dehalogenase H-1</fullName>
        <ecNumber evidence="2">3.8.1.3</ecNumber>
    </submittedName>
</protein>
<dbReference type="InterPro" id="IPR000073">
    <property type="entry name" value="AB_hydrolase_1"/>
</dbReference>
<dbReference type="InterPro" id="IPR050471">
    <property type="entry name" value="AB_hydrolase"/>
</dbReference>
<dbReference type="GO" id="GO:0018785">
    <property type="term" value="F:haloacetate dehalogenase activity"/>
    <property type="evidence" value="ECO:0007669"/>
    <property type="project" value="UniProtKB-EC"/>
</dbReference>
<dbReference type="OrthoDB" id="9779853at2"/>
<dbReference type="Pfam" id="PF00561">
    <property type="entry name" value="Abhydrolase_1"/>
    <property type="match status" value="1"/>
</dbReference>
<proteinExistence type="predicted"/>
<dbReference type="RefSeq" id="WP_108830290.1">
    <property type="nucleotide sequence ID" value="NZ_OMOR01000002.1"/>
</dbReference>
<dbReference type="SUPFAM" id="SSF53474">
    <property type="entry name" value="alpha/beta-Hydrolases"/>
    <property type="match status" value="1"/>
</dbReference>
<evidence type="ECO:0000313" key="3">
    <source>
        <dbReference type="Proteomes" id="UP000244880"/>
    </source>
</evidence>
<dbReference type="PANTHER" id="PTHR43433">
    <property type="entry name" value="HYDROLASE, ALPHA/BETA FOLD FAMILY PROTEIN"/>
    <property type="match status" value="1"/>
</dbReference>
<dbReference type="AlphaFoldDB" id="A0A2R8BP97"/>
<name>A0A2R8BP97_9RHOB</name>
<dbReference type="EC" id="3.8.1.3" evidence="2"/>
<dbReference type="Gene3D" id="3.40.50.1820">
    <property type="entry name" value="alpha/beta hydrolase"/>
    <property type="match status" value="1"/>
</dbReference>
<dbReference type="InterPro" id="IPR029058">
    <property type="entry name" value="AB_hydrolase_fold"/>
</dbReference>
<accession>A0A2R8BP97</accession>
<feature type="domain" description="AB hydrolase-1" evidence="1">
    <location>
        <begin position="20"/>
        <end position="140"/>
    </location>
</feature>